<comment type="similarity">
    <text evidence="1">Belongs to the peptidase M20 family.</text>
</comment>
<feature type="binding site" evidence="3">
    <location>
        <position position="102"/>
    </location>
    <ligand>
        <name>Mn(2+)</name>
        <dbReference type="ChEBI" id="CHEBI:29035"/>
        <label>2</label>
    </ligand>
</feature>
<dbReference type="Pfam" id="PF01546">
    <property type="entry name" value="Peptidase_M20"/>
    <property type="match status" value="1"/>
</dbReference>
<dbReference type="GO" id="GO:0016787">
    <property type="term" value="F:hydrolase activity"/>
    <property type="evidence" value="ECO:0007669"/>
    <property type="project" value="UniProtKB-KW"/>
</dbReference>
<dbReference type="PANTHER" id="PTHR11014">
    <property type="entry name" value="PEPTIDASE M20 FAMILY MEMBER"/>
    <property type="match status" value="1"/>
</dbReference>
<dbReference type="InterPro" id="IPR011650">
    <property type="entry name" value="Peptidase_M20_dimer"/>
</dbReference>
<dbReference type="GO" id="GO:0046872">
    <property type="term" value="F:metal ion binding"/>
    <property type="evidence" value="ECO:0007669"/>
    <property type="project" value="UniProtKB-KW"/>
</dbReference>
<comment type="cofactor">
    <cofactor evidence="3">
        <name>Mn(2+)</name>
        <dbReference type="ChEBI" id="CHEBI:29035"/>
    </cofactor>
    <text evidence="3">The Mn(2+) ion enhances activity.</text>
</comment>
<feature type="binding site" evidence="3">
    <location>
        <position position="363"/>
    </location>
    <ligand>
        <name>Mn(2+)</name>
        <dbReference type="ChEBI" id="CHEBI:29035"/>
        <label>2</label>
    </ligand>
</feature>
<dbReference type="InterPro" id="IPR017439">
    <property type="entry name" value="Amidohydrolase"/>
</dbReference>
<dbReference type="Proteomes" id="UP000240509">
    <property type="component" value="Unassembled WGS sequence"/>
</dbReference>
<dbReference type="EMBL" id="PZJJ01000022">
    <property type="protein sequence ID" value="PTL38233.1"/>
    <property type="molecule type" value="Genomic_DNA"/>
</dbReference>
<dbReference type="FunFam" id="3.30.70.360:FF:000014">
    <property type="entry name" value="N-acyl-L-amino acid amidohydrolase"/>
    <property type="match status" value="1"/>
</dbReference>
<dbReference type="InterPro" id="IPR036264">
    <property type="entry name" value="Bact_exopeptidase_dim_dom"/>
</dbReference>
<protein>
    <submittedName>
        <fullName evidence="5">Amidohydrolase</fullName>
    </submittedName>
</protein>
<accession>A0A2T4U4B0</accession>
<dbReference type="CDD" id="cd03886">
    <property type="entry name" value="M20_Acy1"/>
    <property type="match status" value="1"/>
</dbReference>
<dbReference type="Pfam" id="PF07687">
    <property type="entry name" value="M20_dimer"/>
    <property type="match status" value="1"/>
</dbReference>
<evidence type="ECO:0000313" key="5">
    <source>
        <dbReference type="EMBL" id="PTL38233.1"/>
    </source>
</evidence>
<dbReference type="Gene3D" id="3.40.630.10">
    <property type="entry name" value="Zn peptidases"/>
    <property type="match status" value="1"/>
</dbReference>
<dbReference type="PANTHER" id="PTHR11014:SF63">
    <property type="entry name" value="METALLOPEPTIDASE, PUTATIVE (AFU_ORTHOLOGUE AFUA_6G09600)-RELATED"/>
    <property type="match status" value="1"/>
</dbReference>
<dbReference type="Gene3D" id="3.30.70.360">
    <property type="match status" value="1"/>
</dbReference>
<dbReference type="AlphaFoldDB" id="A0A2T4U4B0"/>
<feature type="domain" description="Peptidase M20 dimerisation" evidence="4">
    <location>
        <begin position="185"/>
        <end position="282"/>
    </location>
</feature>
<reference evidence="5 6" key="1">
    <citation type="submission" date="2018-03" db="EMBL/GenBank/DDBJ databases">
        <title>Alkalicoccus saliphilus sp. nov., isolated from a mineral pool.</title>
        <authorList>
            <person name="Zhao B."/>
        </authorList>
    </citation>
    <scope>NUCLEOTIDE SEQUENCE [LARGE SCALE GENOMIC DNA]</scope>
    <source>
        <strain evidence="5 6">6AG</strain>
    </source>
</reference>
<organism evidence="5 6">
    <name type="scientific">Alkalicoccus saliphilus</name>
    <dbReference type="NCBI Taxonomy" id="200989"/>
    <lineage>
        <taxon>Bacteria</taxon>
        <taxon>Bacillati</taxon>
        <taxon>Bacillota</taxon>
        <taxon>Bacilli</taxon>
        <taxon>Bacillales</taxon>
        <taxon>Bacillaceae</taxon>
        <taxon>Alkalicoccus</taxon>
    </lineage>
</organism>
<feature type="binding site" evidence="3">
    <location>
        <position position="100"/>
    </location>
    <ligand>
        <name>Mn(2+)</name>
        <dbReference type="ChEBI" id="CHEBI:29035"/>
        <label>2</label>
    </ligand>
</feature>
<dbReference type="OrthoDB" id="9776731at2"/>
<feature type="binding site" evidence="3">
    <location>
        <position position="164"/>
    </location>
    <ligand>
        <name>Mn(2+)</name>
        <dbReference type="ChEBI" id="CHEBI:29035"/>
        <label>2</label>
    </ligand>
</feature>
<keyword evidence="2 5" id="KW-0378">Hydrolase</keyword>
<evidence type="ECO:0000256" key="1">
    <source>
        <dbReference type="ARBA" id="ARBA00006153"/>
    </source>
</evidence>
<dbReference type="SUPFAM" id="SSF53187">
    <property type="entry name" value="Zn-dependent exopeptidases"/>
    <property type="match status" value="1"/>
</dbReference>
<evidence type="ECO:0000256" key="2">
    <source>
        <dbReference type="ARBA" id="ARBA00022801"/>
    </source>
</evidence>
<sequence>MFIGQGKHIEEEVRSLRRELHRNPELSGEEERTSRRVQEMLEEAGIDYETGYAGHGVLGIIQGGKEGRTIALRADMDALPIHEKNDHEFISENKGAMHACGHDAHTSMLIGAGKLLQEKKEELHGTILLVFQPAEEDAPVGGSEKMMEDGIFDKWTPDEIYAQHVWPDLPAGTFGVREGAMMGNSDRFTINVTGSSGHASMPHQTTDAVIIASQIVSALQTLVSRNTDPLASAVVTIGTIQGGSRYNVIAEEVELVGTVRTYDENVKEMIKERLQDIAKKTAEMLGGKAEVEYLDGYPATVNDRDCAEFVKNVIRSAYGKDAQPEVAPSMGGEDFGRFLLKYPGAYYWLGTAVPTRKVQKPLHDPQFDIDETALAFGTEMLAELAYEAAKRKDANA</sequence>
<keyword evidence="6" id="KW-1185">Reference proteome</keyword>
<evidence type="ECO:0000259" key="4">
    <source>
        <dbReference type="Pfam" id="PF07687"/>
    </source>
</evidence>
<name>A0A2T4U4B0_9BACI</name>
<dbReference type="SUPFAM" id="SSF55031">
    <property type="entry name" value="Bacterial exopeptidase dimerisation domain"/>
    <property type="match status" value="1"/>
</dbReference>
<proteinExistence type="inferred from homology"/>
<keyword evidence="3" id="KW-0479">Metal-binding</keyword>
<gene>
    <name evidence="5" type="ORF">C6Y45_12585</name>
</gene>
<dbReference type="NCBIfam" id="TIGR01891">
    <property type="entry name" value="amidohydrolases"/>
    <property type="match status" value="1"/>
</dbReference>
<evidence type="ECO:0000313" key="6">
    <source>
        <dbReference type="Proteomes" id="UP000240509"/>
    </source>
</evidence>
<dbReference type="RefSeq" id="WP_107585581.1">
    <property type="nucleotide sequence ID" value="NZ_PZJJ01000022.1"/>
</dbReference>
<dbReference type="PIRSF" id="PIRSF005962">
    <property type="entry name" value="Pept_M20D_amidohydro"/>
    <property type="match status" value="1"/>
</dbReference>
<feature type="binding site" evidence="3">
    <location>
        <position position="136"/>
    </location>
    <ligand>
        <name>Mn(2+)</name>
        <dbReference type="ChEBI" id="CHEBI:29035"/>
        <label>2</label>
    </ligand>
</feature>
<keyword evidence="3" id="KW-0464">Manganese</keyword>
<evidence type="ECO:0000256" key="3">
    <source>
        <dbReference type="PIRSR" id="PIRSR005962-1"/>
    </source>
</evidence>
<dbReference type="InterPro" id="IPR002933">
    <property type="entry name" value="Peptidase_M20"/>
</dbReference>
<comment type="caution">
    <text evidence="5">The sequence shown here is derived from an EMBL/GenBank/DDBJ whole genome shotgun (WGS) entry which is preliminary data.</text>
</comment>